<reference evidence="1 2" key="1">
    <citation type="submission" date="2017-11" db="EMBL/GenBank/DDBJ databases">
        <title>Revised Sequence and Annotation of the Rhodobaca barguzinensis strain alga05 Genome.</title>
        <authorList>
            <person name="Kopejtka K."/>
            <person name="Tomasch J.M."/>
            <person name="Bunk B."/>
            <person name="Koblizek M."/>
        </authorList>
    </citation>
    <scope>NUCLEOTIDE SEQUENCE [LARGE SCALE GENOMIC DNA]</scope>
    <source>
        <strain evidence="2">alga05</strain>
    </source>
</reference>
<name>A0A2K8KCV0_9RHOB</name>
<accession>A0A2K8KCV0</accession>
<protein>
    <submittedName>
        <fullName evidence="1">Uncharacterized protein</fullName>
    </submittedName>
</protein>
<dbReference type="EMBL" id="CP024899">
    <property type="protein sequence ID" value="ATX67272.1"/>
    <property type="molecule type" value="Genomic_DNA"/>
</dbReference>
<dbReference type="RefSeq" id="WP_071481709.1">
    <property type="nucleotide sequence ID" value="NZ_CP024899.1"/>
</dbReference>
<keyword evidence="2" id="KW-1185">Reference proteome</keyword>
<evidence type="ECO:0000313" key="1">
    <source>
        <dbReference type="EMBL" id="ATX67272.1"/>
    </source>
</evidence>
<dbReference type="AlphaFoldDB" id="A0A2K8KCV0"/>
<evidence type="ECO:0000313" key="2">
    <source>
        <dbReference type="Proteomes" id="UP000228948"/>
    </source>
</evidence>
<dbReference type="OrthoDB" id="9954824at2"/>
<proteinExistence type="predicted"/>
<dbReference type="Proteomes" id="UP000228948">
    <property type="component" value="Chromosome"/>
</dbReference>
<sequence length="119" mass="12557">MQTYFLVCVRVPLVASDVTTTLKQLGLGVPLVANSAEEALEMLAGLEDGASLGHALVQVAPDTFATSALRGALDRMGAKVVLLHDDLPAAEDTLHFPVLTPPFFTEDLEGVFSPLRPSA</sequence>
<gene>
    <name evidence="1" type="ORF">BG454_16840</name>
</gene>
<dbReference type="KEGG" id="rbg:BG454_16840"/>
<organism evidence="1 2">
    <name type="scientific">Roseinatronobacter bogoriensis subsp. barguzinensis</name>
    <dbReference type="NCBI Taxonomy" id="441209"/>
    <lineage>
        <taxon>Bacteria</taxon>
        <taxon>Pseudomonadati</taxon>
        <taxon>Pseudomonadota</taxon>
        <taxon>Alphaproteobacteria</taxon>
        <taxon>Rhodobacterales</taxon>
        <taxon>Paracoccaceae</taxon>
        <taxon>Roseinatronobacter</taxon>
    </lineage>
</organism>